<reference evidence="3" key="1">
    <citation type="journal article" date="2023" name="G3 (Bethesda)">
        <title>A reference genome for the long-term kleptoplast-retaining sea slug Elysia crispata morphotype clarki.</title>
        <authorList>
            <person name="Eastman K.E."/>
            <person name="Pendleton A.L."/>
            <person name="Shaikh M.A."/>
            <person name="Suttiyut T."/>
            <person name="Ogas R."/>
            <person name="Tomko P."/>
            <person name="Gavelis G."/>
            <person name="Widhalm J.R."/>
            <person name="Wisecaver J.H."/>
        </authorList>
    </citation>
    <scope>NUCLEOTIDE SEQUENCE</scope>
    <source>
        <strain evidence="3">ECLA1</strain>
    </source>
</reference>
<gene>
    <name evidence="3" type="ORF">RRG08_026975</name>
</gene>
<dbReference type="InterPro" id="IPR029044">
    <property type="entry name" value="Nucleotide-diphossugar_trans"/>
</dbReference>
<dbReference type="GO" id="GO:0005975">
    <property type="term" value="P:carbohydrate metabolic process"/>
    <property type="evidence" value="ECO:0007669"/>
    <property type="project" value="InterPro"/>
</dbReference>
<dbReference type="InterPro" id="IPR003859">
    <property type="entry name" value="Galactosyl_T"/>
</dbReference>
<dbReference type="PANTHER" id="PTHR19300">
    <property type="entry name" value="BETA-1,4-GALACTOSYLTRANSFERASE"/>
    <property type="match status" value="1"/>
</dbReference>
<proteinExistence type="predicted"/>
<keyword evidence="4" id="KW-1185">Reference proteome</keyword>
<dbReference type="GO" id="GO:0005794">
    <property type="term" value="C:Golgi apparatus"/>
    <property type="evidence" value="ECO:0007669"/>
    <property type="project" value="TreeGrafter"/>
</dbReference>
<evidence type="ECO:0000259" key="2">
    <source>
        <dbReference type="Pfam" id="PF02709"/>
    </source>
</evidence>
<evidence type="ECO:0000256" key="1">
    <source>
        <dbReference type="ARBA" id="ARBA00022679"/>
    </source>
</evidence>
<evidence type="ECO:0000313" key="3">
    <source>
        <dbReference type="EMBL" id="KAK3799003.1"/>
    </source>
</evidence>
<dbReference type="EMBL" id="JAWDGP010000599">
    <property type="protein sequence ID" value="KAK3799003.1"/>
    <property type="molecule type" value="Genomic_DNA"/>
</dbReference>
<dbReference type="InterPro" id="IPR027791">
    <property type="entry name" value="Galactosyl_T_C"/>
</dbReference>
<evidence type="ECO:0000313" key="4">
    <source>
        <dbReference type="Proteomes" id="UP001283361"/>
    </source>
</evidence>
<dbReference type="SUPFAM" id="SSF53448">
    <property type="entry name" value="Nucleotide-diphospho-sugar transferases"/>
    <property type="match status" value="1"/>
</dbReference>
<protein>
    <recommendedName>
        <fullName evidence="2">Galactosyltransferase C-terminal domain-containing protein</fullName>
    </recommendedName>
</protein>
<dbReference type="PANTHER" id="PTHR19300:SF57">
    <property type="entry name" value="BETA-1,4-N-ACETYLGALACTOSAMINYLTRANSFERASE"/>
    <property type="match status" value="1"/>
</dbReference>
<dbReference type="GO" id="GO:0008378">
    <property type="term" value="F:galactosyltransferase activity"/>
    <property type="evidence" value="ECO:0007669"/>
    <property type="project" value="TreeGrafter"/>
</dbReference>
<keyword evidence="1" id="KW-0808">Transferase</keyword>
<sequence>MTPRPCTSLPRLPYNAYYGGVVSFTREQYRNINGNSNLFFGWGGEDDDLKTRVTSKGYSLVRYPKMIGRYDTVSHSRDRGNGDNPQRFNLIRTSQYRQDKEGLSTAKYRVTEIIESQLYTKIKVFINMAEILQASKRFLL</sequence>
<dbReference type="Pfam" id="PF02709">
    <property type="entry name" value="Glyco_transf_7C"/>
    <property type="match status" value="1"/>
</dbReference>
<organism evidence="3 4">
    <name type="scientific">Elysia crispata</name>
    <name type="common">lettuce slug</name>
    <dbReference type="NCBI Taxonomy" id="231223"/>
    <lineage>
        <taxon>Eukaryota</taxon>
        <taxon>Metazoa</taxon>
        <taxon>Spiralia</taxon>
        <taxon>Lophotrochozoa</taxon>
        <taxon>Mollusca</taxon>
        <taxon>Gastropoda</taxon>
        <taxon>Heterobranchia</taxon>
        <taxon>Euthyneura</taxon>
        <taxon>Panpulmonata</taxon>
        <taxon>Sacoglossa</taxon>
        <taxon>Placobranchoidea</taxon>
        <taxon>Plakobranchidae</taxon>
        <taxon>Elysia</taxon>
    </lineage>
</organism>
<comment type="caution">
    <text evidence="3">The sequence shown here is derived from an EMBL/GenBank/DDBJ whole genome shotgun (WGS) entry which is preliminary data.</text>
</comment>
<name>A0AAE1EAM7_9GAST</name>
<dbReference type="PRINTS" id="PR02050">
    <property type="entry name" value="B14GALTRFASE"/>
</dbReference>
<dbReference type="Gene3D" id="3.90.550.10">
    <property type="entry name" value="Spore Coat Polysaccharide Biosynthesis Protein SpsA, Chain A"/>
    <property type="match status" value="1"/>
</dbReference>
<dbReference type="AlphaFoldDB" id="A0AAE1EAM7"/>
<dbReference type="Proteomes" id="UP001283361">
    <property type="component" value="Unassembled WGS sequence"/>
</dbReference>
<feature type="domain" description="Galactosyltransferase C-terminal" evidence="2">
    <location>
        <begin position="10"/>
        <end position="75"/>
    </location>
</feature>
<accession>A0AAE1EAM7</accession>